<dbReference type="AlphaFoldDB" id="A0AAP0IFZ7"/>
<evidence type="ECO:0000313" key="9">
    <source>
        <dbReference type="Proteomes" id="UP001420932"/>
    </source>
</evidence>
<proteinExistence type="inferred from homology"/>
<evidence type="ECO:0000256" key="6">
    <source>
        <dbReference type="ARBA" id="ARBA00023004"/>
    </source>
</evidence>
<sequence>MSELIKSPYKLLKLHKEPTSVIGQSKEVREFDLENLPYLHACIKEILRLHPPVTFLLPHGATMTCERSSGMGELVHLQAVAVS</sequence>
<gene>
    <name evidence="8" type="ORF">Syun_021387</name>
</gene>
<keyword evidence="6" id="KW-0408">Iron</keyword>
<dbReference type="Proteomes" id="UP001420932">
    <property type="component" value="Unassembled WGS sequence"/>
</dbReference>
<dbReference type="GO" id="GO:0004497">
    <property type="term" value="F:monooxygenase activity"/>
    <property type="evidence" value="ECO:0007669"/>
    <property type="project" value="UniProtKB-KW"/>
</dbReference>
<dbReference type="GO" id="GO:0016705">
    <property type="term" value="F:oxidoreductase activity, acting on paired donors, with incorporation or reduction of molecular oxygen"/>
    <property type="evidence" value="ECO:0007669"/>
    <property type="project" value="InterPro"/>
</dbReference>
<evidence type="ECO:0000256" key="7">
    <source>
        <dbReference type="ARBA" id="ARBA00023033"/>
    </source>
</evidence>
<evidence type="ECO:0000256" key="4">
    <source>
        <dbReference type="ARBA" id="ARBA00022723"/>
    </source>
</evidence>
<dbReference type="InterPro" id="IPR001128">
    <property type="entry name" value="Cyt_P450"/>
</dbReference>
<keyword evidence="5" id="KW-0560">Oxidoreductase</keyword>
<evidence type="ECO:0008006" key="10">
    <source>
        <dbReference type="Google" id="ProtNLM"/>
    </source>
</evidence>
<evidence type="ECO:0000256" key="2">
    <source>
        <dbReference type="ARBA" id="ARBA00010617"/>
    </source>
</evidence>
<keyword evidence="9" id="KW-1185">Reference proteome</keyword>
<dbReference type="GO" id="GO:0020037">
    <property type="term" value="F:heme binding"/>
    <property type="evidence" value="ECO:0007669"/>
    <property type="project" value="InterPro"/>
</dbReference>
<name>A0AAP0IFZ7_9MAGN</name>
<dbReference type="PANTHER" id="PTHR47950">
    <property type="entry name" value="CYTOCHROME P450, FAMILY 76, SUBFAMILY C, POLYPEPTIDE 5-RELATED"/>
    <property type="match status" value="1"/>
</dbReference>
<evidence type="ECO:0000313" key="8">
    <source>
        <dbReference type="EMBL" id="KAK9114590.1"/>
    </source>
</evidence>
<dbReference type="SUPFAM" id="SSF48264">
    <property type="entry name" value="Cytochrome P450"/>
    <property type="match status" value="1"/>
</dbReference>
<dbReference type="Gene3D" id="1.10.630.10">
    <property type="entry name" value="Cytochrome P450"/>
    <property type="match status" value="1"/>
</dbReference>
<comment type="similarity">
    <text evidence="2">Belongs to the cytochrome P450 family.</text>
</comment>
<evidence type="ECO:0000256" key="1">
    <source>
        <dbReference type="ARBA" id="ARBA00001971"/>
    </source>
</evidence>
<evidence type="ECO:0000256" key="5">
    <source>
        <dbReference type="ARBA" id="ARBA00023002"/>
    </source>
</evidence>
<evidence type="ECO:0000256" key="3">
    <source>
        <dbReference type="ARBA" id="ARBA00022617"/>
    </source>
</evidence>
<dbReference type="Pfam" id="PF00067">
    <property type="entry name" value="p450"/>
    <property type="match status" value="1"/>
</dbReference>
<reference evidence="8 9" key="1">
    <citation type="submission" date="2024-01" db="EMBL/GenBank/DDBJ databases">
        <title>Genome assemblies of Stephania.</title>
        <authorList>
            <person name="Yang L."/>
        </authorList>
    </citation>
    <scope>NUCLEOTIDE SEQUENCE [LARGE SCALE GENOMIC DNA]</scope>
    <source>
        <strain evidence="8">YNDBR</strain>
        <tissue evidence="8">Leaf</tissue>
    </source>
</reference>
<organism evidence="8 9">
    <name type="scientific">Stephania yunnanensis</name>
    <dbReference type="NCBI Taxonomy" id="152371"/>
    <lineage>
        <taxon>Eukaryota</taxon>
        <taxon>Viridiplantae</taxon>
        <taxon>Streptophyta</taxon>
        <taxon>Embryophyta</taxon>
        <taxon>Tracheophyta</taxon>
        <taxon>Spermatophyta</taxon>
        <taxon>Magnoliopsida</taxon>
        <taxon>Ranunculales</taxon>
        <taxon>Menispermaceae</taxon>
        <taxon>Menispermoideae</taxon>
        <taxon>Cissampelideae</taxon>
        <taxon>Stephania</taxon>
    </lineage>
</organism>
<accession>A0AAP0IFZ7</accession>
<dbReference type="GO" id="GO:0005506">
    <property type="term" value="F:iron ion binding"/>
    <property type="evidence" value="ECO:0007669"/>
    <property type="project" value="InterPro"/>
</dbReference>
<dbReference type="InterPro" id="IPR036396">
    <property type="entry name" value="Cyt_P450_sf"/>
</dbReference>
<dbReference type="EMBL" id="JBBNAF010000009">
    <property type="protein sequence ID" value="KAK9114590.1"/>
    <property type="molecule type" value="Genomic_DNA"/>
</dbReference>
<keyword evidence="3" id="KW-0349">Heme</keyword>
<dbReference type="PANTHER" id="PTHR47950:SF49">
    <property type="entry name" value="CYTOCHROME P450"/>
    <property type="match status" value="1"/>
</dbReference>
<keyword evidence="4" id="KW-0479">Metal-binding</keyword>
<comment type="caution">
    <text evidence="8">The sequence shown here is derived from an EMBL/GenBank/DDBJ whole genome shotgun (WGS) entry which is preliminary data.</text>
</comment>
<dbReference type="GO" id="GO:0044550">
    <property type="term" value="P:secondary metabolite biosynthetic process"/>
    <property type="evidence" value="ECO:0007669"/>
    <property type="project" value="UniProtKB-ARBA"/>
</dbReference>
<keyword evidence="7" id="KW-0503">Monooxygenase</keyword>
<comment type="cofactor">
    <cofactor evidence="1">
        <name>heme</name>
        <dbReference type="ChEBI" id="CHEBI:30413"/>
    </cofactor>
</comment>
<protein>
    <recommendedName>
        <fullName evidence="10">Cytochrome P450</fullName>
    </recommendedName>
</protein>